<proteinExistence type="predicted"/>
<protein>
    <submittedName>
        <fullName evidence="3">FIST C-terminal domain-containing protein</fullName>
    </submittedName>
</protein>
<dbReference type="EMBL" id="JAHZSS010000021">
    <property type="protein sequence ID" value="MBW8192290.1"/>
    <property type="molecule type" value="Genomic_DNA"/>
</dbReference>
<dbReference type="Pfam" id="PF10442">
    <property type="entry name" value="FIST_C"/>
    <property type="match status" value="1"/>
</dbReference>
<dbReference type="InterPro" id="IPR019494">
    <property type="entry name" value="FIST_C"/>
</dbReference>
<evidence type="ECO:0000313" key="3">
    <source>
        <dbReference type="EMBL" id="MBW8192290.1"/>
    </source>
</evidence>
<dbReference type="RefSeq" id="WP_220104917.1">
    <property type="nucleotide sequence ID" value="NZ_JAHZSS010000021.1"/>
</dbReference>
<organism evidence="3 4">
    <name type="scientific">Neiella holothuriorum</name>
    <dbReference type="NCBI Taxonomy" id="2870530"/>
    <lineage>
        <taxon>Bacteria</taxon>
        <taxon>Pseudomonadati</taxon>
        <taxon>Pseudomonadota</taxon>
        <taxon>Gammaproteobacteria</taxon>
        <taxon>Alteromonadales</taxon>
        <taxon>Echinimonadaceae</taxon>
        <taxon>Neiella</taxon>
    </lineage>
</organism>
<dbReference type="PANTHER" id="PTHR40252:SF2">
    <property type="entry name" value="BLR0328 PROTEIN"/>
    <property type="match status" value="1"/>
</dbReference>
<dbReference type="SMART" id="SM00897">
    <property type="entry name" value="FIST"/>
    <property type="match status" value="1"/>
</dbReference>
<dbReference type="Proteomes" id="UP001166251">
    <property type="component" value="Unassembled WGS sequence"/>
</dbReference>
<feature type="domain" description="FIST" evidence="1">
    <location>
        <begin position="28"/>
        <end position="235"/>
    </location>
</feature>
<name>A0ABS7EJ95_9GAMM</name>
<evidence type="ECO:0000259" key="1">
    <source>
        <dbReference type="SMART" id="SM00897"/>
    </source>
</evidence>
<gene>
    <name evidence="3" type="ORF">K0504_14730</name>
</gene>
<accession>A0ABS7EJ95</accession>
<dbReference type="SMART" id="SM01204">
    <property type="entry name" value="FIST_C"/>
    <property type="match status" value="1"/>
</dbReference>
<evidence type="ECO:0000313" key="4">
    <source>
        <dbReference type="Proteomes" id="UP001166251"/>
    </source>
</evidence>
<sequence>MQIETVQSKLGQASLAVQEVQALLAMQSPDLLVVAGSPAAHFSECATLLQRAFPDAAVIGCSSFGGILSEQGHCVSDSGDSLGVWALSDSAGSYGVGMQAYKQQEQALANQEPIEQATRNALEDALLSANRPGEQPALIWLHSSPGQEECILRTLEQEVGGAVPVIGGAAAPNPGGNALAIHGAGRSSSAGLALAVLFPSGRVGYSFHSGCAMAKSLGVVTKAQGREIFELDGRPALQVYQHAIGQPVQEAIEQQRWTQLPVGRVIGEHHNMPVFSLVLPVAVKEQSIEFLAELAEGESIYLMHGTEQSLRGRSQRVLEGAKQMTPEGRLGSTPAGALVVYCACCKQVVSSDLDEVRQSMSAVLGETTPFITLFTYGEQGPLLESKNIHGNLMIAALVFFAEGA</sequence>
<comment type="caution">
    <text evidence="3">The sequence shown here is derived from an EMBL/GenBank/DDBJ whole genome shotgun (WGS) entry which is preliminary data.</text>
</comment>
<feature type="domain" description="FIST C-domain" evidence="2">
    <location>
        <begin position="236"/>
        <end position="382"/>
    </location>
</feature>
<dbReference type="PANTHER" id="PTHR40252">
    <property type="entry name" value="BLR0328 PROTEIN"/>
    <property type="match status" value="1"/>
</dbReference>
<keyword evidence="4" id="KW-1185">Reference proteome</keyword>
<evidence type="ECO:0000259" key="2">
    <source>
        <dbReference type="SMART" id="SM01204"/>
    </source>
</evidence>
<reference evidence="3" key="1">
    <citation type="submission" date="2021-07" db="EMBL/GenBank/DDBJ databases">
        <title>Neiella marina sp. nov., isolated from the intestinal content of sea cucumber Apostichopus japonicus.</title>
        <authorList>
            <person name="Bai X."/>
        </authorList>
    </citation>
    <scope>NUCLEOTIDE SEQUENCE</scope>
    <source>
        <strain evidence="3">126</strain>
    </source>
</reference>
<dbReference type="Pfam" id="PF08495">
    <property type="entry name" value="FIST"/>
    <property type="match status" value="1"/>
</dbReference>
<dbReference type="InterPro" id="IPR013702">
    <property type="entry name" value="FIST_domain_N"/>
</dbReference>